<protein>
    <submittedName>
        <fullName evidence="5">Naringenin-chalcone synthase</fullName>
    </submittedName>
</protein>
<dbReference type="RefSeq" id="WP_263797166.1">
    <property type="nucleotide sequence ID" value="NZ_AP027141.1"/>
</dbReference>
<name>A0ABM8E2I4_9MICO</name>
<dbReference type="CDD" id="cd00831">
    <property type="entry name" value="CHS_like"/>
    <property type="match status" value="1"/>
</dbReference>
<organism evidence="5 6">
    <name type="scientific">Microbacterium terricola</name>
    <dbReference type="NCBI Taxonomy" id="344163"/>
    <lineage>
        <taxon>Bacteria</taxon>
        <taxon>Bacillati</taxon>
        <taxon>Actinomycetota</taxon>
        <taxon>Actinomycetes</taxon>
        <taxon>Micrococcales</taxon>
        <taxon>Microbacteriaceae</taxon>
        <taxon>Microbacterium</taxon>
    </lineage>
</organism>
<feature type="domain" description="Chalcone/stilbene synthase N-terminal" evidence="3">
    <location>
        <begin position="4"/>
        <end position="217"/>
    </location>
</feature>
<dbReference type="Pfam" id="PF00195">
    <property type="entry name" value="Chal_sti_synt_N"/>
    <property type="match status" value="1"/>
</dbReference>
<dbReference type="Pfam" id="PF02797">
    <property type="entry name" value="Chal_sti_synt_C"/>
    <property type="match status" value="1"/>
</dbReference>
<keyword evidence="2" id="KW-0808">Transferase</keyword>
<evidence type="ECO:0000259" key="3">
    <source>
        <dbReference type="Pfam" id="PF00195"/>
    </source>
</evidence>
<dbReference type="InterPro" id="IPR012328">
    <property type="entry name" value="Chalcone/stilbene_synt_C"/>
</dbReference>
<dbReference type="PIRSF" id="PIRSF000451">
    <property type="entry name" value="PKS_III"/>
    <property type="match status" value="1"/>
</dbReference>
<evidence type="ECO:0000313" key="6">
    <source>
        <dbReference type="Proteomes" id="UP001317779"/>
    </source>
</evidence>
<evidence type="ECO:0000256" key="2">
    <source>
        <dbReference type="ARBA" id="ARBA00022679"/>
    </source>
</evidence>
<dbReference type="PANTHER" id="PTHR11877:SF46">
    <property type="entry name" value="TYPE III POLYKETIDE SYNTHASE A"/>
    <property type="match status" value="1"/>
</dbReference>
<accession>A0ABM8E2I4</accession>
<dbReference type="Proteomes" id="UP001317779">
    <property type="component" value="Chromosome"/>
</dbReference>
<comment type="similarity">
    <text evidence="1">Belongs to the thiolase-like superfamily. Chalcone/stilbene synthases family.</text>
</comment>
<keyword evidence="6" id="KW-1185">Reference proteome</keyword>
<gene>
    <name evidence="5" type="ORF">Microterr_28380</name>
</gene>
<reference evidence="5 6" key="1">
    <citation type="submission" date="2022-12" db="EMBL/GenBank/DDBJ databases">
        <title>Microbacterium terricola strain KV-448 chromosome, complete genome.</title>
        <authorList>
            <person name="Oshima T."/>
            <person name="Moriya T."/>
            <person name="Bessho Y."/>
        </authorList>
    </citation>
    <scope>NUCLEOTIDE SEQUENCE [LARGE SCALE GENOMIC DNA]</scope>
    <source>
        <strain evidence="5 6">KV-448</strain>
    </source>
</reference>
<proteinExistence type="inferred from homology"/>
<dbReference type="InterPro" id="IPR016039">
    <property type="entry name" value="Thiolase-like"/>
</dbReference>
<dbReference type="PANTHER" id="PTHR11877">
    <property type="entry name" value="HYDROXYMETHYLGLUTARYL-COA SYNTHASE"/>
    <property type="match status" value="1"/>
</dbReference>
<dbReference type="SUPFAM" id="SSF53901">
    <property type="entry name" value="Thiolase-like"/>
    <property type="match status" value="2"/>
</dbReference>
<dbReference type="Gene3D" id="3.40.47.10">
    <property type="match status" value="2"/>
</dbReference>
<sequence length="367" mass="38451">MPSRIIAIGTAVPAHAFTQETVRDVFAAQPGVDRLTERWITAAFDAAAIERRHSVISDLGQGAAAAASGFFTPDGALAARTTGERNDDYTRLAPPLFAEAARSALARAQVTASQVTHVVTVSCTGFFAPGPDYRIVRDLGLRPTVERYHLGFIGCAAALPGLRLAAHIAEGRPDAVVLVVCAELCSLHIRASNDPQQIVAASVFADGAAAAVVTADPSVGTPGGLELERFATALTSEGESDMVWTIKDDGFEMTLSAEVPRIVGREIRAVVDGFFGPDTGAHAWAVHPGGRAVLDRIEAGLGLDPDALDRSRAVLRDHGNMSSATVLFVLRDLLEDADLDDGHPVATLAFGPGLTVESALLTMRTGS</sequence>
<evidence type="ECO:0000313" key="5">
    <source>
        <dbReference type="EMBL" id="BDV32178.1"/>
    </source>
</evidence>
<dbReference type="InterPro" id="IPR001099">
    <property type="entry name" value="Chalcone/stilbene_synt_N"/>
</dbReference>
<evidence type="ECO:0000259" key="4">
    <source>
        <dbReference type="Pfam" id="PF02797"/>
    </source>
</evidence>
<evidence type="ECO:0000256" key="1">
    <source>
        <dbReference type="ARBA" id="ARBA00005531"/>
    </source>
</evidence>
<feature type="domain" description="Chalcone/stilbene synthase C-terminal" evidence="4">
    <location>
        <begin position="237"/>
        <end position="361"/>
    </location>
</feature>
<dbReference type="EMBL" id="AP027141">
    <property type="protein sequence ID" value="BDV32178.1"/>
    <property type="molecule type" value="Genomic_DNA"/>
</dbReference>
<dbReference type="InterPro" id="IPR011141">
    <property type="entry name" value="Polyketide_synthase_type-III"/>
</dbReference>